<evidence type="ECO:0000256" key="5">
    <source>
        <dbReference type="ARBA" id="ARBA00023242"/>
    </source>
</evidence>
<evidence type="ECO:0000256" key="2">
    <source>
        <dbReference type="ARBA" id="ARBA00023015"/>
    </source>
</evidence>
<comment type="subcellular location">
    <subcellularLocation>
        <location evidence="1">Nucleus</location>
    </subcellularLocation>
</comment>
<organism evidence="7">
    <name type="scientific">Daucus carota subsp. sativus</name>
    <name type="common">Carrot</name>
    <dbReference type="NCBI Taxonomy" id="79200"/>
    <lineage>
        <taxon>Eukaryota</taxon>
        <taxon>Viridiplantae</taxon>
        <taxon>Streptophyta</taxon>
        <taxon>Embryophyta</taxon>
        <taxon>Tracheophyta</taxon>
        <taxon>Spermatophyta</taxon>
        <taxon>Magnoliopsida</taxon>
        <taxon>eudicotyledons</taxon>
        <taxon>Gunneridae</taxon>
        <taxon>Pentapetalae</taxon>
        <taxon>asterids</taxon>
        <taxon>campanulids</taxon>
        <taxon>Apiales</taxon>
        <taxon>Apiaceae</taxon>
        <taxon>Apioideae</taxon>
        <taxon>Scandiceae</taxon>
        <taxon>Daucinae</taxon>
        <taxon>Daucus</taxon>
        <taxon>Daucus sect. Daucus</taxon>
    </lineage>
</organism>
<protein>
    <recommendedName>
        <fullName evidence="6">TF-B3 domain-containing protein</fullName>
    </recommendedName>
</protein>
<feature type="domain" description="TF-B3" evidence="6">
    <location>
        <begin position="192"/>
        <end position="286"/>
    </location>
</feature>
<dbReference type="SUPFAM" id="SSF101936">
    <property type="entry name" value="DNA-binding pseudobarrel domain"/>
    <property type="match status" value="1"/>
</dbReference>
<dbReference type="EMBL" id="LNRQ01000001">
    <property type="protein sequence ID" value="KZN08215.1"/>
    <property type="molecule type" value="Genomic_DNA"/>
</dbReference>
<dbReference type="Gramene" id="KZN08215">
    <property type="protein sequence ID" value="KZN08215"/>
    <property type="gene ID" value="DCAR_001280"/>
</dbReference>
<dbReference type="PROSITE" id="PS50863">
    <property type="entry name" value="B3"/>
    <property type="match status" value="1"/>
</dbReference>
<reference evidence="8" key="2">
    <citation type="submission" date="2022-03" db="EMBL/GenBank/DDBJ databases">
        <title>Draft title - Genomic analysis of global carrot germplasm unveils the trajectory of domestication and the origin of high carotenoid orange carrot.</title>
        <authorList>
            <person name="Iorizzo M."/>
            <person name="Ellison S."/>
            <person name="Senalik D."/>
            <person name="Macko-Podgorni A."/>
            <person name="Grzebelus D."/>
            <person name="Bostan H."/>
            <person name="Rolling W."/>
            <person name="Curaba J."/>
            <person name="Simon P."/>
        </authorList>
    </citation>
    <scope>NUCLEOTIDE SEQUENCE</scope>
    <source>
        <tissue evidence="8">Leaf</tissue>
    </source>
</reference>
<accession>A0A166FV39</accession>
<dbReference type="SMART" id="SM01019">
    <property type="entry name" value="B3"/>
    <property type="match status" value="1"/>
</dbReference>
<evidence type="ECO:0000256" key="1">
    <source>
        <dbReference type="ARBA" id="ARBA00004123"/>
    </source>
</evidence>
<evidence type="ECO:0000313" key="8">
    <source>
        <dbReference type="EMBL" id="WOG81556.1"/>
    </source>
</evidence>
<evidence type="ECO:0000313" key="7">
    <source>
        <dbReference type="EMBL" id="KZN08215.1"/>
    </source>
</evidence>
<dbReference type="EMBL" id="CP093343">
    <property type="protein sequence ID" value="WOG81556.1"/>
    <property type="molecule type" value="Genomic_DNA"/>
</dbReference>
<dbReference type="Proteomes" id="UP000077755">
    <property type="component" value="Chromosome 1"/>
</dbReference>
<dbReference type="AlphaFoldDB" id="A0A166FV39"/>
<evidence type="ECO:0000256" key="3">
    <source>
        <dbReference type="ARBA" id="ARBA00023125"/>
    </source>
</evidence>
<dbReference type="InterPro" id="IPR050655">
    <property type="entry name" value="Plant_B3_domain"/>
</dbReference>
<keyword evidence="4" id="KW-0804">Transcription</keyword>
<dbReference type="InterPro" id="IPR015300">
    <property type="entry name" value="DNA-bd_pseudobarrel_sf"/>
</dbReference>
<sequence>MDSDLKIPIMFLKALIFFPRGTLPDKLRLPRGFVDLFGESLPEMLNLKTMEGFNFAVKYSKEDGCFSDMHGLLAKLLPKECQFFLFKHLGGANFEVFILDVGCVLQGRNNSFECMFIRIFGKSSSEWSPLKLSEDVIDKFGSQVPSGIRFYDVSICDILVFTYTGGDLFVVHAFGKDCMPKRSCKDAGLYFEVEIKQSHLQDYDFGVTVPVKFKAATKNLGEAETLKIRHGQKSWNVVLKKRTNRVELHSGWSLLWKDLDLMTGDICVFNNAGSKLKFNLEVYKKSI</sequence>
<keyword evidence="2" id="KW-0805">Transcription regulation</keyword>
<dbReference type="PANTHER" id="PTHR31920:SF132">
    <property type="entry name" value="TF-B3 DOMAIN-CONTAINING PROTEIN"/>
    <property type="match status" value="1"/>
</dbReference>
<gene>
    <name evidence="7" type="ORF">DCAR_001280</name>
    <name evidence="8" type="ORF">DCAR_0100707</name>
</gene>
<keyword evidence="3" id="KW-0238">DNA-binding</keyword>
<dbReference type="PANTHER" id="PTHR31920">
    <property type="entry name" value="B3 DOMAIN-CONTAINING"/>
    <property type="match status" value="1"/>
</dbReference>
<dbReference type="CDD" id="cd10017">
    <property type="entry name" value="B3_DNA"/>
    <property type="match status" value="1"/>
</dbReference>
<dbReference type="GO" id="GO:0003677">
    <property type="term" value="F:DNA binding"/>
    <property type="evidence" value="ECO:0007669"/>
    <property type="project" value="UniProtKB-KW"/>
</dbReference>
<keyword evidence="5" id="KW-0539">Nucleus</keyword>
<dbReference type="InterPro" id="IPR003340">
    <property type="entry name" value="B3_DNA-bd"/>
</dbReference>
<name>A0A166FV39_DAUCS</name>
<dbReference type="Pfam" id="PF02362">
    <property type="entry name" value="B3"/>
    <property type="match status" value="1"/>
</dbReference>
<evidence type="ECO:0000256" key="4">
    <source>
        <dbReference type="ARBA" id="ARBA00023163"/>
    </source>
</evidence>
<evidence type="ECO:0000313" key="9">
    <source>
        <dbReference type="Proteomes" id="UP000077755"/>
    </source>
</evidence>
<keyword evidence="9" id="KW-1185">Reference proteome</keyword>
<evidence type="ECO:0000259" key="6">
    <source>
        <dbReference type="PROSITE" id="PS50863"/>
    </source>
</evidence>
<dbReference type="GO" id="GO:0005634">
    <property type="term" value="C:nucleus"/>
    <property type="evidence" value="ECO:0007669"/>
    <property type="project" value="UniProtKB-SubCell"/>
</dbReference>
<reference evidence="7" key="1">
    <citation type="journal article" date="2016" name="Nat. Genet.">
        <title>A high-quality carrot genome assembly provides new insights into carotenoid accumulation and asterid genome evolution.</title>
        <authorList>
            <person name="Iorizzo M."/>
            <person name="Ellison S."/>
            <person name="Senalik D."/>
            <person name="Zeng P."/>
            <person name="Satapoomin P."/>
            <person name="Huang J."/>
            <person name="Bowman M."/>
            <person name="Iovene M."/>
            <person name="Sanseverino W."/>
            <person name="Cavagnaro P."/>
            <person name="Yildiz M."/>
            <person name="Macko-Podgorni A."/>
            <person name="Moranska E."/>
            <person name="Grzebelus E."/>
            <person name="Grzebelus D."/>
            <person name="Ashrafi H."/>
            <person name="Zheng Z."/>
            <person name="Cheng S."/>
            <person name="Spooner D."/>
            <person name="Van Deynze A."/>
            <person name="Simon P."/>
        </authorList>
    </citation>
    <scope>NUCLEOTIDE SEQUENCE [LARGE SCALE GENOMIC DNA]</scope>
    <source>
        <tissue evidence="7">Leaf</tissue>
    </source>
</reference>
<dbReference type="Gene3D" id="2.40.330.10">
    <property type="entry name" value="DNA-binding pseudobarrel domain"/>
    <property type="match status" value="1"/>
</dbReference>
<proteinExistence type="predicted"/>